<dbReference type="InParanoid" id="G2YM03"/>
<sequence length="52" mass="5324">MSLIGNPRRTPDCLELIGSRVVTSSNPSGTFCATPAAKSGLQGLSSVKFGIT</sequence>
<protein>
    <submittedName>
        <fullName evidence="1">Uncharacterized protein</fullName>
    </submittedName>
</protein>
<evidence type="ECO:0000313" key="2">
    <source>
        <dbReference type="Proteomes" id="UP000008177"/>
    </source>
</evidence>
<evidence type="ECO:0000313" key="1">
    <source>
        <dbReference type="EMBL" id="CCD52651.1"/>
    </source>
</evidence>
<reference evidence="2" key="1">
    <citation type="journal article" date="2011" name="PLoS Genet.">
        <title>Genomic analysis of the necrotrophic fungal pathogens Sclerotinia sclerotiorum and Botrytis cinerea.</title>
        <authorList>
            <person name="Amselem J."/>
            <person name="Cuomo C.A."/>
            <person name="van Kan J.A."/>
            <person name="Viaud M."/>
            <person name="Benito E.P."/>
            <person name="Couloux A."/>
            <person name="Coutinho P.M."/>
            <person name="de Vries R.P."/>
            <person name="Dyer P.S."/>
            <person name="Fillinger S."/>
            <person name="Fournier E."/>
            <person name="Gout L."/>
            <person name="Hahn M."/>
            <person name="Kohn L."/>
            <person name="Lapalu N."/>
            <person name="Plummer K.M."/>
            <person name="Pradier J.M."/>
            <person name="Quevillon E."/>
            <person name="Sharon A."/>
            <person name="Simon A."/>
            <person name="ten Have A."/>
            <person name="Tudzynski B."/>
            <person name="Tudzynski P."/>
            <person name="Wincker P."/>
            <person name="Andrew M."/>
            <person name="Anthouard V."/>
            <person name="Beever R.E."/>
            <person name="Beffa R."/>
            <person name="Benoit I."/>
            <person name="Bouzid O."/>
            <person name="Brault B."/>
            <person name="Chen Z."/>
            <person name="Choquer M."/>
            <person name="Collemare J."/>
            <person name="Cotton P."/>
            <person name="Danchin E.G."/>
            <person name="Da Silva C."/>
            <person name="Gautier A."/>
            <person name="Giraud C."/>
            <person name="Giraud T."/>
            <person name="Gonzalez C."/>
            <person name="Grossetete S."/>
            <person name="Guldener U."/>
            <person name="Henrissat B."/>
            <person name="Howlett B.J."/>
            <person name="Kodira C."/>
            <person name="Kretschmer M."/>
            <person name="Lappartient A."/>
            <person name="Leroch M."/>
            <person name="Levis C."/>
            <person name="Mauceli E."/>
            <person name="Neuveglise C."/>
            <person name="Oeser B."/>
            <person name="Pearson M."/>
            <person name="Poulain J."/>
            <person name="Poussereau N."/>
            <person name="Quesneville H."/>
            <person name="Rascle C."/>
            <person name="Schumacher J."/>
            <person name="Segurens B."/>
            <person name="Sexton A."/>
            <person name="Silva E."/>
            <person name="Sirven C."/>
            <person name="Soanes D.M."/>
            <person name="Talbot N.J."/>
            <person name="Templeton M."/>
            <person name="Yandava C."/>
            <person name="Yarden O."/>
            <person name="Zeng Q."/>
            <person name="Rollins J.A."/>
            <person name="Lebrun M.H."/>
            <person name="Dickman M."/>
        </authorList>
    </citation>
    <scope>NUCLEOTIDE SEQUENCE [LARGE SCALE GENOMIC DNA]</scope>
    <source>
        <strain evidence="2">T4</strain>
    </source>
</reference>
<dbReference type="HOGENOM" id="CLU_3087005_0_0_1"/>
<dbReference type="EMBL" id="FQ790344">
    <property type="protein sequence ID" value="CCD52651.1"/>
    <property type="molecule type" value="Genomic_DNA"/>
</dbReference>
<dbReference type="Proteomes" id="UP000008177">
    <property type="component" value="Unplaced contigs"/>
</dbReference>
<dbReference type="AlphaFoldDB" id="G2YM03"/>
<proteinExistence type="predicted"/>
<accession>G2YM03</accession>
<gene>
    <name evidence="1" type="ORF">BofuT4_uP000980.1</name>
</gene>
<name>G2YM03_BOTF4</name>
<organism evidence="1 2">
    <name type="scientific">Botryotinia fuckeliana (strain T4)</name>
    <name type="common">Noble rot fungus</name>
    <name type="synonym">Botrytis cinerea</name>
    <dbReference type="NCBI Taxonomy" id="999810"/>
    <lineage>
        <taxon>Eukaryota</taxon>
        <taxon>Fungi</taxon>
        <taxon>Dikarya</taxon>
        <taxon>Ascomycota</taxon>
        <taxon>Pezizomycotina</taxon>
        <taxon>Leotiomycetes</taxon>
        <taxon>Helotiales</taxon>
        <taxon>Sclerotiniaceae</taxon>
        <taxon>Botrytis</taxon>
    </lineage>
</organism>